<dbReference type="KEGG" id="pchm:VFPPC_03790"/>
<organism evidence="1 2">
    <name type="scientific">Pochonia chlamydosporia 170</name>
    <dbReference type="NCBI Taxonomy" id="1380566"/>
    <lineage>
        <taxon>Eukaryota</taxon>
        <taxon>Fungi</taxon>
        <taxon>Dikarya</taxon>
        <taxon>Ascomycota</taxon>
        <taxon>Pezizomycotina</taxon>
        <taxon>Sordariomycetes</taxon>
        <taxon>Hypocreomycetidae</taxon>
        <taxon>Hypocreales</taxon>
        <taxon>Clavicipitaceae</taxon>
        <taxon>Pochonia</taxon>
    </lineage>
</organism>
<evidence type="ECO:0000313" key="1">
    <source>
        <dbReference type="EMBL" id="OAQ59560.1"/>
    </source>
</evidence>
<evidence type="ECO:0000313" key="2">
    <source>
        <dbReference type="Proteomes" id="UP000078397"/>
    </source>
</evidence>
<reference evidence="1 2" key="1">
    <citation type="journal article" date="2016" name="PLoS Pathog.">
        <title>Biosynthesis of antibiotic leucinostatins in bio-control fungus Purpureocillium lilacinum and their inhibition on phytophthora revealed by genome mining.</title>
        <authorList>
            <person name="Wang G."/>
            <person name="Liu Z."/>
            <person name="Lin R."/>
            <person name="Li E."/>
            <person name="Mao Z."/>
            <person name="Ling J."/>
            <person name="Yang Y."/>
            <person name="Yin W.B."/>
            <person name="Xie B."/>
        </authorList>
    </citation>
    <scope>NUCLEOTIDE SEQUENCE [LARGE SCALE GENOMIC DNA]</scope>
    <source>
        <strain evidence="1">170</strain>
    </source>
</reference>
<dbReference type="RefSeq" id="XP_018137553.1">
    <property type="nucleotide sequence ID" value="XM_018283249.1"/>
</dbReference>
<dbReference type="AlphaFoldDB" id="A0A179F2L6"/>
<dbReference type="OrthoDB" id="3830579at2759"/>
<accession>A0A179F2L6</accession>
<sequence>MGSVAQIMFYPPKSNAVDSSKALEGAAQVLSRVPGAKAAYHGVLVEDEEIHCSAGAAFKETVNMEHGVEPFLGFATFKHDTAEALTANVTEFRFYSLPDKNATEEVVMQKIIGNAKVDEQPAVTVGKAKGVSMGYMWWLKPDLADMGSTTCFSGIFGYDSVEDYWRWKDMPEHVEAIKGTKGFMNELGMKPVDMFGKRRAMFEGSGIIHVKFKKTF</sequence>
<gene>
    <name evidence="1" type="ORF">VFPPC_03790</name>
</gene>
<dbReference type="EMBL" id="LSBJ02000002">
    <property type="protein sequence ID" value="OAQ59560.1"/>
    <property type="molecule type" value="Genomic_DNA"/>
</dbReference>
<proteinExistence type="predicted"/>
<dbReference type="Proteomes" id="UP000078397">
    <property type="component" value="Unassembled WGS sequence"/>
</dbReference>
<comment type="caution">
    <text evidence="1">The sequence shown here is derived from an EMBL/GenBank/DDBJ whole genome shotgun (WGS) entry which is preliminary data.</text>
</comment>
<protein>
    <submittedName>
        <fullName evidence="1">Uncharacterized protein</fullName>
    </submittedName>
</protein>
<name>A0A179F2L6_METCM</name>
<dbReference type="GeneID" id="28847243"/>
<keyword evidence="2" id="KW-1185">Reference proteome</keyword>